<accession>A0A2V4B070</accession>
<dbReference type="EMBL" id="MASW01000002">
    <property type="protein sequence ID" value="PXY27393.1"/>
    <property type="molecule type" value="Genomic_DNA"/>
</dbReference>
<keyword evidence="3" id="KW-1185">Reference proteome</keyword>
<dbReference type="RefSeq" id="WP_112281397.1">
    <property type="nucleotide sequence ID" value="NZ_MASW01000002.1"/>
</dbReference>
<feature type="region of interest" description="Disordered" evidence="1">
    <location>
        <begin position="1"/>
        <end position="23"/>
    </location>
</feature>
<organism evidence="2 3">
    <name type="scientific">Prauserella muralis</name>
    <dbReference type="NCBI Taxonomy" id="588067"/>
    <lineage>
        <taxon>Bacteria</taxon>
        <taxon>Bacillati</taxon>
        <taxon>Actinomycetota</taxon>
        <taxon>Actinomycetes</taxon>
        <taxon>Pseudonocardiales</taxon>
        <taxon>Pseudonocardiaceae</taxon>
        <taxon>Prauserella</taxon>
    </lineage>
</organism>
<dbReference type="AlphaFoldDB" id="A0A2V4B070"/>
<proteinExistence type="predicted"/>
<evidence type="ECO:0000256" key="1">
    <source>
        <dbReference type="SAM" id="MobiDB-lite"/>
    </source>
</evidence>
<evidence type="ECO:0000313" key="2">
    <source>
        <dbReference type="EMBL" id="PXY27393.1"/>
    </source>
</evidence>
<evidence type="ECO:0000313" key="3">
    <source>
        <dbReference type="Proteomes" id="UP000249915"/>
    </source>
</evidence>
<sequence length="98" mass="11135">MRDASIPRSRSIMQPLQQRVGPAVADEPLARHIGVDRGCGAEEQPLKHLGEAQTCFLITRRSEYVGSWWISDDKEALRYVRHQGITTHETIEPSAIRR</sequence>
<comment type="caution">
    <text evidence="2">The sequence shown here is derived from an EMBL/GenBank/DDBJ whole genome shotgun (WGS) entry which is preliminary data.</text>
</comment>
<gene>
    <name evidence="2" type="ORF">BAY60_13240</name>
</gene>
<reference evidence="2 3" key="1">
    <citation type="submission" date="2016-07" db="EMBL/GenBank/DDBJ databases">
        <title>Draft genome sequence of Prauserella muralis DSM 45305, isolated from a mould-covered wall in an indoor environment.</title>
        <authorList>
            <person name="Ruckert C."/>
            <person name="Albersmeier A."/>
            <person name="Jiang C.-L."/>
            <person name="Jiang Y."/>
            <person name="Kalinowski J."/>
            <person name="Schneider O."/>
            <person name="Winkler A."/>
            <person name="Zotchev S.B."/>
        </authorList>
    </citation>
    <scope>NUCLEOTIDE SEQUENCE [LARGE SCALE GENOMIC DNA]</scope>
    <source>
        <strain evidence="2 3">DSM 45305</strain>
    </source>
</reference>
<name>A0A2V4B070_9PSEU</name>
<dbReference type="Proteomes" id="UP000249915">
    <property type="component" value="Unassembled WGS sequence"/>
</dbReference>
<protein>
    <submittedName>
        <fullName evidence="2">Uncharacterized protein</fullName>
    </submittedName>
</protein>